<name>A0A8H2WJD2_9AGAM</name>
<dbReference type="Proteomes" id="UP000663846">
    <property type="component" value="Unassembled WGS sequence"/>
</dbReference>
<feature type="compositionally biased region" description="Basic and acidic residues" evidence="1">
    <location>
        <begin position="117"/>
        <end position="127"/>
    </location>
</feature>
<evidence type="ECO:0000313" key="3">
    <source>
        <dbReference type="Proteomes" id="UP000663846"/>
    </source>
</evidence>
<reference evidence="2" key="1">
    <citation type="submission" date="2021-01" db="EMBL/GenBank/DDBJ databases">
        <authorList>
            <person name="Kaushik A."/>
        </authorList>
    </citation>
    <scope>NUCLEOTIDE SEQUENCE</scope>
    <source>
        <strain evidence="2">AG1-1C</strain>
    </source>
</reference>
<evidence type="ECO:0000313" key="2">
    <source>
        <dbReference type="EMBL" id="CAE6384293.1"/>
    </source>
</evidence>
<dbReference type="AlphaFoldDB" id="A0A8H2WJD2"/>
<protein>
    <submittedName>
        <fullName evidence="2">Uncharacterized protein</fullName>
    </submittedName>
</protein>
<sequence length="139" mass="15253">MQTKLGTYLPLVSVRDRIPKPLEPPPTTPPRRSAPFKPSTPPRKVHTSPPAVRTSESPLFRGQDVSLRPSSPPPMSDSDTRGSARCIENNRYTSEGGGYAVETSSDAPPDPDVEMSDADHEPWDETIRLATRVDTNHLP</sequence>
<organism evidence="2 3">
    <name type="scientific">Rhizoctonia solani</name>
    <dbReference type="NCBI Taxonomy" id="456999"/>
    <lineage>
        <taxon>Eukaryota</taxon>
        <taxon>Fungi</taxon>
        <taxon>Dikarya</taxon>
        <taxon>Basidiomycota</taxon>
        <taxon>Agaricomycotina</taxon>
        <taxon>Agaricomycetes</taxon>
        <taxon>Cantharellales</taxon>
        <taxon>Ceratobasidiaceae</taxon>
        <taxon>Rhizoctonia</taxon>
    </lineage>
</organism>
<gene>
    <name evidence="2" type="ORF">RDB_LOCUS37210</name>
</gene>
<proteinExistence type="predicted"/>
<comment type="caution">
    <text evidence="2">The sequence shown here is derived from an EMBL/GenBank/DDBJ whole genome shotgun (WGS) entry which is preliminary data.</text>
</comment>
<accession>A0A8H2WJD2</accession>
<feature type="region of interest" description="Disordered" evidence="1">
    <location>
        <begin position="1"/>
        <end position="139"/>
    </location>
</feature>
<dbReference type="EMBL" id="CAJMWS010000234">
    <property type="protein sequence ID" value="CAE6384293.1"/>
    <property type="molecule type" value="Genomic_DNA"/>
</dbReference>
<evidence type="ECO:0000256" key="1">
    <source>
        <dbReference type="SAM" id="MobiDB-lite"/>
    </source>
</evidence>